<proteinExistence type="predicted"/>
<organism evidence="1 2">
    <name type="scientific">Roseateles oligotrophus</name>
    <dbReference type="NCBI Taxonomy" id="1769250"/>
    <lineage>
        <taxon>Bacteria</taxon>
        <taxon>Pseudomonadati</taxon>
        <taxon>Pseudomonadota</taxon>
        <taxon>Betaproteobacteria</taxon>
        <taxon>Burkholderiales</taxon>
        <taxon>Sphaerotilaceae</taxon>
        <taxon>Roseateles</taxon>
    </lineage>
</organism>
<dbReference type="EMBL" id="JACHLP010000010">
    <property type="protein sequence ID" value="MBB4845668.1"/>
    <property type="molecule type" value="Genomic_DNA"/>
</dbReference>
<comment type="caution">
    <text evidence="1">The sequence shown here is derived from an EMBL/GenBank/DDBJ whole genome shotgun (WGS) entry which is preliminary data.</text>
</comment>
<keyword evidence="2" id="KW-1185">Reference proteome</keyword>
<gene>
    <name evidence="1" type="ORF">HNP55_004220</name>
</gene>
<accession>A0A840LHH7</accession>
<reference evidence="1 2" key="1">
    <citation type="submission" date="2020-08" db="EMBL/GenBank/DDBJ databases">
        <title>Functional genomics of gut bacteria from endangered species of beetles.</title>
        <authorList>
            <person name="Carlos-Shanley C."/>
        </authorList>
    </citation>
    <scope>NUCLEOTIDE SEQUENCE [LARGE SCALE GENOMIC DNA]</scope>
    <source>
        <strain evidence="1 2">S00239</strain>
    </source>
</reference>
<dbReference type="Proteomes" id="UP000562027">
    <property type="component" value="Unassembled WGS sequence"/>
</dbReference>
<dbReference type="AlphaFoldDB" id="A0A840LHH7"/>
<evidence type="ECO:0000313" key="1">
    <source>
        <dbReference type="EMBL" id="MBB4845668.1"/>
    </source>
</evidence>
<evidence type="ECO:0000313" key="2">
    <source>
        <dbReference type="Proteomes" id="UP000562027"/>
    </source>
</evidence>
<dbReference type="RefSeq" id="WP_281385275.1">
    <property type="nucleotide sequence ID" value="NZ_JACHLP010000010.1"/>
</dbReference>
<sequence>MNLGEVLEGRNFLKGRLRSHLDVAAAYCSDVRVAQHLRAD</sequence>
<name>A0A840LHH7_9BURK</name>
<protein>
    <submittedName>
        <fullName evidence="1">Uncharacterized protein</fullName>
    </submittedName>
</protein>